<reference evidence="2 3" key="1">
    <citation type="journal article" date="2020" name="Nature">
        <title>Six reference-quality genomes reveal evolution of bat adaptations.</title>
        <authorList>
            <person name="Jebb D."/>
            <person name="Huang Z."/>
            <person name="Pippel M."/>
            <person name="Hughes G.M."/>
            <person name="Lavrichenko K."/>
            <person name="Devanna P."/>
            <person name="Winkler S."/>
            <person name="Jermiin L.S."/>
            <person name="Skirmuntt E.C."/>
            <person name="Katzourakis A."/>
            <person name="Burkitt-Gray L."/>
            <person name="Ray D.A."/>
            <person name="Sullivan K.A.M."/>
            <person name="Roscito J.G."/>
            <person name="Kirilenko B.M."/>
            <person name="Davalos L.M."/>
            <person name="Corthals A.P."/>
            <person name="Power M.L."/>
            <person name="Jones G."/>
            <person name="Ransome R.D."/>
            <person name="Dechmann D.K.N."/>
            <person name="Locatelli A.G."/>
            <person name="Puechmaille S.J."/>
            <person name="Fedrigo O."/>
            <person name="Jarvis E.D."/>
            <person name="Hiller M."/>
            <person name="Vernes S.C."/>
            <person name="Myers E.W."/>
            <person name="Teeling E.C."/>
        </authorList>
    </citation>
    <scope>NUCLEOTIDE SEQUENCE [LARGE SCALE GENOMIC DNA]</scope>
    <source>
        <strain evidence="2">MMolMol1</strain>
        <tissue evidence="2">Muscle</tissue>
    </source>
</reference>
<feature type="region of interest" description="Disordered" evidence="1">
    <location>
        <begin position="1"/>
        <end position="57"/>
    </location>
</feature>
<protein>
    <submittedName>
        <fullName evidence="2">Uncharacterized protein</fullName>
    </submittedName>
</protein>
<evidence type="ECO:0000313" key="2">
    <source>
        <dbReference type="EMBL" id="KAF6438027.1"/>
    </source>
</evidence>
<evidence type="ECO:0000256" key="1">
    <source>
        <dbReference type="SAM" id="MobiDB-lite"/>
    </source>
</evidence>
<comment type="caution">
    <text evidence="2">The sequence shown here is derived from an EMBL/GenBank/DDBJ whole genome shotgun (WGS) entry which is preliminary data.</text>
</comment>
<dbReference type="EMBL" id="JACASF010000013">
    <property type="protein sequence ID" value="KAF6438027.1"/>
    <property type="molecule type" value="Genomic_DNA"/>
</dbReference>
<organism evidence="2 3">
    <name type="scientific">Molossus molossus</name>
    <name type="common">Pallas' mastiff bat</name>
    <name type="synonym">Vespertilio molossus</name>
    <dbReference type="NCBI Taxonomy" id="27622"/>
    <lineage>
        <taxon>Eukaryota</taxon>
        <taxon>Metazoa</taxon>
        <taxon>Chordata</taxon>
        <taxon>Craniata</taxon>
        <taxon>Vertebrata</taxon>
        <taxon>Euteleostomi</taxon>
        <taxon>Mammalia</taxon>
        <taxon>Eutheria</taxon>
        <taxon>Laurasiatheria</taxon>
        <taxon>Chiroptera</taxon>
        <taxon>Yangochiroptera</taxon>
        <taxon>Molossidae</taxon>
        <taxon>Molossus</taxon>
    </lineage>
</organism>
<keyword evidence="3" id="KW-1185">Reference proteome</keyword>
<feature type="compositionally biased region" description="Polar residues" evidence="1">
    <location>
        <begin position="21"/>
        <end position="37"/>
    </location>
</feature>
<dbReference type="AlphaFoldDB" id="A0A7J8ERA8"/>
<proteinExistence type="predicted"/>
<accession>A0A7J8ERA8</accession>
<gene>
    <name evidence="2" type="ORF">HJG59_008719</name>
</gene>
<sequence>MSCHLSPHSASARGPLDPQAQEENPQLPSKAHSSMAASGSPFLGLTSFPSDETSALPPRSMELSVGILNSLWALLGSLDKPKPYTLLPELGTAWDYSMGNKPVDPCNQAGEVRYTGKKTGREKRLAA</sequence>
<feature type="region of interest" description="Disordered" evidence="1">
    <location>
        <begin position="105"/>
        <end position="127"/>
    </location>
</feature>
<name>A0A7J8ERA8_MOLMO</name>
<dbReference type="InParanoid" id="A0A7J8ERA8"/>
<evidence type="ECO:0000313" key="3">
    <source>
        <dbReference type="Proteomes" id="UP000550707"/>
    </source>
</evidence>
<dbReference type="Proteomes" id="UP000550707">
    <property type="component" value="Unassembled WGS sequence"/>
</dbReference>